<dbReference type="GO" id="GO:0003677">
    <property type="term" value="F:DNA binding"/>
    <property type="evidence" value="ECO:0007669"/>
    <property type="project" value="UniProtKB-KW"/>
</dbReference>
<protein>
    <submittedName>
        <fullName evidence="3">HTH-type transcriptional repressor RghR</fullName>
    </submittedName>
</protein>
<dbReference type="RefSeq" id="WP_145284479.1">
    <property type="nucleotide sequence ID" value="NZ_CP036318.1"/>
</dbReference>
<organism evidence="3 4">
    <name type="scientific">Rosistilla oblonga</name>
    <dbReference type="NCBI Taxonomy" id="2527990"/>
    <lineage>
        <taxon>Bacteria</taxon>
        <taxon>Pseudomonadati</taxon>
        <taxon>Planctomycetota</taxon>
        <taxon>Planctomycetia</taxon>
        <taxon>Pirellulales</taxon>
        <taxon>Pirellulaceae</taxon>
        <taxon>Rosistilla</taxon>
    </lineage>
</organism>
<name>A0A518IT31_9BACT</name>
<dbReference type="EMBL" id="CP036318">
    <property type="protein sequence ID" value="QDV56254.1"/>
    <property type="molecule type" value="Genomic_DNA"/>
</dbReference>
<dbReference type="PANTHER" id="PTHR46558">
    <property type="entry name" value="TRACRIPTIONAL REGULATORY PROTEIN-RELATED-RELATED"/>
    <property type="match status" value="1"/>
</dbReference>
<keyword evidence="1" id="KW-0238">DNA-binding</keyword>
<feature type="domain" description="HTH cro/C1-type" evidence="2">
    <location>
        <begin position="9"/>
        <end position="67"/>
    </location>
</feature>
<dbReference type="Proteomes" id="UP000316770">
    <property type="component" value="Chromosome"/>
</dbReference>
<dbReference type="Pfam" id="PF01381">
    <property type="entry name" value="HTH_3"/>
    <property type="match status" value="1"/>
</dbReference>
<dbReference type="PROSITE" id="PS50943">
    <property type="entry name" value="HTH_CROC1"/>
    <property type="match status" value="1"/>
</dbReference>
<evidence type="ECO:0000256" key="1">
    <source>
        <dbReference type="ARBA" id="ARBA00023125"/>
    </source>
</evidence>
<dbReference type="Gene3D" id="1.10.260.40">
    <property type="entry name" value="lambda repressor-like DNA-binding domains"/>
    <property type="match status" value="1"/>
</dbReference>
<evidence type="ECO:0000259" key="2">
    <source>
        <dbReference type="PROSITE" id="PS50943"/>
    </source>
</evidence>
<dbReference type="AlphaFoldDB" id="A0A518IT31"/>
<dbReference type="InterPro" id="IPR010982">
    <property type="entry name" value="Lambda_DNA-bd_dom_sf"/>
</dbReference>
<accession>A0A518IT31</accession>
<evidence type="ECO:0000313" key="4">
    <source>
        <dbReference type="Proteomes" id="UP000316770"/>
    </source>
</evidence>
<dbReference type="SUPFAM" id="SSF47413">
    <property type="entry name" value="lambda repressor-like DNA-binding domains"/>
    <property type="match status" value="1"/>
</dbReference>
<dbReference type="InterPro" id="IPR001387">
    <property type="entry name" value="Cro/C1-type_HTH"/>
</dbReference>
<gene>
    <name evidence="3" type="primary">rghR_1</name>
    <name evidence="3" type="ORF">Mal33_22360</name>
</gene>
<dbReference type="PANTHER" id="PTHR46558:SF4">
    <property type="entry name" value="DNA-BIDING PHAGE PROTEIN"/>
    <property type="match status" value="1"/>
</dbReference>
<evidence type="ECO:0000313" key="3">
    <source>
        <dbReference type="EMBL" id="QDV56254.1"/>
    </source>
</evidence>
<proteinExistence type="predicted"/>
<dbReference type="SMART" id="SM00530">
    <property type="entry name" value="HTH_XRE"/>
    <property type="match status" value="1"/>
</dbReference>
<reference evidence="3 4" key="1">
    <citation type="submission" date="2019-02" db="EMBL/GenBank/DDBJ databases">
        <title>Deep-cultivation of Planctomycetes and their phenomic and genomic characterization uncovers novel biology.</title>
        <authorList>
            <person name="Wiegand S."/>
            <person name="Jogler M."/>
            <person name="Boedeker C."/>
            <person name="Pinto D."/>
            <person name="Vollmers J."/>
            <person name="Rivas-Marin E."/>
            <person name="Kohn T."/>
            <person name="Peeters S.H."/>
            <person name="Heuer A."/>
            <person name="Rast P."/>
            <person name="Oberbeckmann S."/>
            <person name="Bunk B."/>
            <person name="Jeske O."/>
            <person name="Meyerdierks A."/>
            <person name="Storesund J.E."/>
            <person name="Kallscheuer N."/>
            <person name="Luecker S."/>
            <person name="Lage O.M."/>
            <person name="Pohl T."/>
            <person name="Merkel B.J."/>
            <person name="Hornburger P."/>
            <person name="Mueller R.-W."/>
            <person name="Bruemmer F."/>
            <person name="Labrenz M."/>
            <person name="Spormann A.M."/>
            <person name="Op den Camp H."/>
            <person name="Overmann J."/>
            <person name="Amann R."/>
            <person name="Jetten M.S.M."/>
            <person name="Mascher T."/>
            <person name="Medema M.H."/>
            <person name="Devos D.P."/>
            <person name="Kaster A.-K."/>
            <person name="Ovreas L."/>
            <person name="Rohde M."/>
            <person name="Galperin M.Y."/>
            <person name="Jogler C."/>
        </authorList>
    </citation>
    <scope>NUCLEOTIDE SEQUENCE [LARGE SCALE GENOMIC DNA]</scope>
    <source>
        <strain evidence="3 4">Mal33</strain>
    </source>
</reference>
<keyword evidence="4" id="KW-1185">Reference proteome</keyword>
<sequence>MPKTFGETVRDIRKNQQLSQRDLAGKVGVSFTYISKIENEKLDFGDYPSEELIRKLANALNTDADQLMILAKKVPDRIKQRVMERPDAFRKIADLDDEKLDQLLDDMGEGG</sequence>
<dbReference type="CDD" id="cd00093">
    <property type="entry name" value="HTH_XRE"/>
    <property type="match status" value="1"/>
</dbReference>